<evidence type="ECO:0000256" key="5">
    <source>
        <dbReference type="ARBA" id="ARBA00022723"/>
    </source>
</evidence>
<keyword evidence="4" id="KW-0540">Nuclease</keyword>
<proteinExistence type="predicted"/>
<gene>
    <name evidence="12" type="ORF">jhhlp_000044</name>
</gene>
<dbReference type="InParanoid" id="A0A2N3NLF1"/>
<evidence type="ECO:0000256" key="9">
    <source>
        <dbReference type="ARBA" id="ARBA00023204"/>
    </source>
</evidence>
<dbReference type="GO" id="GO:0003697">
    <property type="term" value="F:single-stranded DNA binding"/>
    <property type="evidence" value="ECO:0007669"/>
    <property type="project" value="TreeGrafter"/>
</dbReference>
<dbReference type="GO" id="GO:0005737">
    <property type="term" value="C:cytoplasm"/>
    <property type="evidence" value="ECO:0007669"/>
    <property type="project" value="TreeGrafter"/>
</dbReference>
<comment type="subcellular location">
    <subcellularLocation>
        <location evidence="3">Nucleus</location>
        <location evidence="3">PML body</location>
    </subcellularLocation>
</comment>
<evidence type="ECO:0000256" key="3">
    <source>
        <dbReference type="ARBA" id="ARBA00004322"/>
    </source>
</evidence>
<dbReference type="InterPro" id="IPR036691">
    <property type="entry name" value="Endo/exonu/phosph_ase_sf"/>
</dbReference>
<keyword evidence="13" id="KW-1185">Reference proteome</keyword>
<comment type="cofactor">
    <cofactor evidence="2">
        <name>Mg(2+)</name>
        <dbReference type="ChEBI" id="CHEBI:18420"/>
    </cofactor>
</comment>
<evidence type="ECO:0000259" key="11">
    <source>
        <dbReference type="Pfam" id="PF03372"/>
    </source>
</evidence>
<dbReference type="GO" id="GO:0004518">
    <property type="term" value="F:nuclease activity"/>
    <property type="evidence" value="ECO:0007669"/>
    <property type="project" value="UniProtKB-KW"/>
</dbReference>
<organism evidence="12 13">
    <name type="scientific">Lomentospora prolificans</name>
    <dbReference type="NCBI Taxonomy" id="41688"/>
    <lineage>
        <taxon>Eukaryota</taxon>
        <taxon>Fungi</taxon>
        <taxon>Dikarya</taxon>
        <taxon>Ascomycota</taxon>
        <taxon>Pezizomycotina</taxon>
        <taxon>Sordariomycetes</taxon>
        <taxon>Hypocreomycetidae</taxon>
        <taxon>Microascales</taxon>
        <taxon>Microascaceae</taxon>
        <taxon>Lomentospora</taxon>
    </lineage>
</organism>
<protein>
    <recommendedName>
        <fullName evidence="11">Endonuclease/exonuclease/phosphatase domain-containing protein</fullName>
    </recommendedName>
</protein>
<accession>A0A2N3NLF1</accession>
<evidence type="ECO:0000256" key="8">
    <source>
        <dbReference type="ARBA" id="ARBA00022842"/>
    </source>
</evidence>
<dbReference type="GO" id="GO:0006302">
    <property type="term" value="P:double-strand break repair"/>
    <property type="evidence" value="ECO:0007669"/>
    <property type="project" value="TreeGrafter"/>
</dbReference>
<keyword evidence="7" id="KW-0378">Hydrolase</keyword>
<reference evidence="12 13" key="1">
    <citation type="journal article" date="2017" name="G3 (Bethesda)">
        <title>First Draft Genome Sequence of the Pathogenic Fungus Lomentospora prolificans (Formerly Scedosporium prolificans).</title>
        <authorList>
            <person name="Luo R."/>
            <person name="Zimin A."/>
            <person name="Workman R."/>
            <person name="Fan Y."/>
            <person name="Pertea G."/>
            <person name="Grossman N."/>
            <person name="Wear M.P."/>
            <person name="Jia B."/>
            <person name="Miller H."/>
            <person name="Casadevall A."/>
            <person name="Timp W."/>
            <person name="Zhang S.X."/>
            <person name="Salzberg S.L."/>
        </authorList>
    </citation>
    <scope>NUCLEOTIDE SEQUENCE [LARGE SCALE GENOMIC DNA]</scope>
    <source>
        <strain evidence="12 13">JHH-5317</strain>
    </source>
</reference>
<dbReference type="AlphaFoldDB" id="A0A2N3NLF1"/>
<dbReference type="Proteomes" id="UP000233524">
    <property type="component" value="Unassembled WGS sequence"/>
</dbReference>
<comment type="cofactor">
    <cofactor evidence="1">
        <name>Mn(2+)</name>
        <dbReference type="ChEBI" id="CHEBI:29035"/>
    </cofactor>
</comment>
<evidence type="ECO:0000256" key="2">
    <source>
        <dbReference type="ARBA" id="ARBA00001946"/>
    </source>
</evidence>
<evidence type="ECO:0000313" key="13">
    <source>
        <dbReference type="Proteomes" id="UP000233524"/>
    </source>
</evidence>
<name>A0A2N3NLF1_9PEZI</name>
<dbReference type="InterPro" id="IPR051547">
    <property type="entry name" value="TDP2-like"/>
</dbReference>
<dbReference type="GO" id="GO:0070260">
    <property type="term" value="F:5'-tyrosyl-DNA phosphodiesterase activity"/>
    <property type="evidence" value="ECO:0007669"/>
    <property type="project" value="TreeGrafter"/>
</dbReference>
<dbReference type="Gene3D" id="3.60.10.10">
    <property type="entry name" value="Endonuclease/exonuclease/phosphatase"/>
    <property type="match status" value="1"/>
</dbReference>
<feature type="domain" description="Endonuclease/exonuclease/phosphatase" evidence="11">
    <location>
        <begin position="72"/>
        <end position="290"/>
    </location>
</feature>
<keyword evidence="8" id="KW-0460">Magnesium</keyword>
<evidence type="ECO:0000256" key="6">
    <source>
        <dbReference type="ARBA" id="ARBA00022763"/>
    </source>
</evidence>
<keyword evidence="9" id="KW-0234">DNA repair</keyword>
<evidence type="ECO:0000256" key="1">
    <source>
        <dbReference type="ARBA" id="ARBA00001936"/>
    </source>
</evidence>
<evidence type="ECO:0000256" key="7">
    <source>
        <dbReference type="ARBA" id="ARBA00022801"/>
    </source>
</evidence>
<dbReference type="VEuPathDB" id="FungiDB:jhhlp_000044"/>
<dbReference type="CDD" id="cd09080">
    <property type="entry name" value="TDP2"/>
    <property type="match status" value="1"/>
</dbReference>
<dbReference type="InterPro" id="IPR005135">
    <property type="entry name" value="Endo/exonuclease/phosphatase"/>
</dbReference>
<keyword evidence="10" id="KW-0539">Nucleus</keyword>
<dbReference type="PANTHER" id="PTHR15822">
    <property type="entry name" value="TRAF AND TNF RECEPTOR-ASSOCIATED PROTEIN"/>
    <property type="match status" value="1"/>
</dbReference>
<dbReference type="Pfam" id="PF03372">
    <property type="entry name" value="Exo_endo_phos"/>
    <property type="match status" value="1"/>
</dbReference>
<sequence>MSFLANIRSPAISWWRATPLPAEDPEAPSQFRRWHRFDESCGQWVVVKPTNHESAGSQRSQQDRGSDLTLYTWNVDAGARWPQLRIAAIISHLLNSTPTADIIFLQELTEPAFDTLLTDQRIRQNWFLSEGDTTAWQNSGFSTVTLLSRARFGHPQDTTPERAALGPVWRVQYPSRFGRDALCCDIFLPSAASKPEEPKSQVRLINVHLDSLALNPSQRPRQIAIAASFLQSVGRGLVAGDFNPVLEEDASLVANNGLLDAWLQLHPDEPGFTWGIDGKQHFPPGRLDKVATLGLQPVSIEVIEPGVARQLSTTEVAGNLSEQNEATNDGGQLQGVSWSDHCGLRCVFRMAPE</sequence>
<keyword evidence="6" id="KW-0227">DNA damage</keyword>
<evidence type="ECO:0000256" key="10">
    <source>
        <dbReference type="ARBA" id="ARBA00023242"/>
    </source>
</evidence>
<keyword evidence="5" id="KW-0479">Metal-binding</keyword>
<dbReference type="OrthoDB" id="9975959at2759"/>
<comment type="caution">
    <text evidence="12">The sequence shown here is derived from an EMBL/GenBank/DDBJ whole genome shotgun (WGS) entry which is preliminary data.</text>
</comment>
<dbReference type="EMBL" id="NLAX01000001">
    <property type="protein sequence ID" value="PKS13273.1"/>
    <property type="molecule type" value="Genomic_DNA"/>
</dbReference>
<dbReference type="GO" id="GO:0046872">
    <property type="term" value="F:metal ion binding"/>
    <property type="evidence" value="ECO:0007669"/>
    <property type="project" value="UniProtKB-KW"/>
</dbReference>
<dbReference type="PANTHER" id="PTHR15822:SF4">
    <property type="entry name" value="TYROSYL-DNA PHOSPHODIESTERASE 2"/>
    <property type="match status" value="1"/>
</dbReference>
<evidence type="ECO:0000256" key="4">
    <source>
        <dbReference type="ARBA" id="ARBA00022722"/>
    </source>
</evidence>
<dbReference type="SUPFAM" id="SSF56219">
    <property type="entry name" value="DNase I-like"/>
    <property type="match status" value="1"/>
</dbReference>
<evidence type="ECO:0000313" key="12">
    <source>
        <dbReference type="EMBL" id="PKS13273.1"/>
    </source>
</evidence>